<proteinExistence type="predicted"/>
<dbReference type="KEGG" id="lali:LA20249_08905"/>
<evidence type="ECO:0000313" key="1">
    <source>
        <dbReference type="EMBL" id="AUI72294.1"/>
    </source>
</evidence>
<dbReference type="Pfam" id="PF05015">
    <property type="entry name" value="HigB-like_toxin"/>
    <property type="match status" value="1"/>
</dbReference>
<protein>
    <recommendedName>
        <fullName evidence="3">Addiction module toxin RelE</fullName>
    </recommendedName>
</protein>
<dbReference type="InterPro" id="IPR035093">
    <property type="entry name" value="RelE/ParE_toxin_dom_sf"/>
</dbReference>
<evidence type="ECO:0008006" key="3">
    <source>
        <dbReference type="Google" id="ProtNLM"/>
    </source>
</evidence>
<keyword evidence="2" id="KW-1185">Reference proteome</keyword>
<evidence type="ECO:0000313" key="2">
    <source>
        <dbReference type="Proteomes" id="UP000234653"/>
    </source>
</evidence>
<sequence length="112" mass="12900">MEISYKNRKVEKQCESLREAKKNLPEKVAKKLLKLVNFINAAENLKSLINNPVYHFHSLKGNKDGLYSLDIDGRRSSYRLIVSFGSLTSDNLFEEAILIVSIQIEEVSKHYE</sequence>
<dbReference type="Proteomes" id="UP000234653">
    <property type="component" value="Chromosome"/>
</dbReference>
<name>A0A2K9HIB0_9LACO</name>
<dbReference type="SUPFAM" id="SSF143011">
    <property type="entry name" value="RelE-like"/>
    <property type="match status" value="1"/>
</dbReference>
<reference evidence="1 2" key="1">
    <citation type="submission" date="2016-12" db="EMBL/GenBank/DDBJ databases">
        <title>The whole genome sequencing and assembly of Lactobacillus alimentarius DSM 20249T strain.</title>
        <authorList>
            <person name="Lee Y.-J."/>
            <person name="Yi H."/>
            <person name="Bahn Y.-S."/>
            <person name="Kim J.F."/>
            <person name="Lee D.-W."/>
        </authorList>
    </citation>
    <scope>NUCLEOTIDE SEQUENCE [LARGE SCALE GENOMIC DNA]</scope>
    <source>
        <strain evidence="1 2">DSM 20249</strain>
    </source>
</reference>
<dbReference type="InterPro" id="IPR007711">
    <property type="entry name" value="HigB-1"/>
</dbReference>
<accession>A0A2K9HIB0</accession>
<dbReference type="STRING" id="1423720.FC67_GL000767"/>
<organism evidence="1 2">
    <name type="scientific">Companilactobacillus alimentarius DSM 20249</name>
    <dbReference type="NCBI Taxonomy" id="1423720"/>
    <lineage>
        <taxon>Bacteria</taxon>
        <taxon>Bacillati</taxon>
        <taxon>Bacillota</taxon>
        <taxon>Bacilli</taxon>
        <taxon>Lactobacillales</taxon>
        <taxon>Lactobacillaceae</taxon>
        <taxon>Companilactobacillus</taxon>
    </lineage>
</organism>
<dbReference type="OrthoDB" id="9801026at2"/>
<dbReference type="AlphaFoldDB" id="A0A2K9HIB0"/>
<dbReference type="RefSeq" id="WP_057738946.1">
    <property type="nucleotide sequence ID" value="NZ_AZDQ01000029.1"/>
</dbReference>
<dbReference type="Gene3D" id="3.30.2310.20">
    <property type="entry name" value="RelE-like"/>
    <property type="match status" value="1"/>
</dbReference>
<dbReference type="EMBL" id="CP018867">
    <property type="protein sequence ID" value="AUI72294.1"/>
    <property type="molecule type" value="Genomic_DNA"/>
</dbReference>
<gene>
    <name evidence="1" type="ORF">LA20249_08905</name>
</gene>